<comment type="caution">
    <text evidence="20">The sequence shown here is derived from an EMBL/GenBank/DDBJ whole genome shotgun (WGS) entry which is preliminary data.</text>
</comment>
<keyword evidence="10 19" id="KW-0812">Transmembrane</keyword>
<evidence type="ECO:0000256" key="8">
    <source>
        <dbReference type="ARBA" id="ARBA00022573"/>
    </source>
</evidence>
<organism evidence="20 21">
    <name type="scientific">Bacteroides pyogenes</name>
    <dbReference type="NCBI Taxonomy" id="310300"/>
    <lineage>
        <taxon>Bacteria</taxon>
        <taxon>Pseudomonadati</taxon>
        <taxon>Bacteroidota</taxon>
        <taxon>Bacteroidia</taxon>
        <taxon>Bacteroidales</taxon>
        <taxon>Bacteroidaceae</taxon>
        <taxon>Bacteroides</taxon>
    </lineage>
</organism>
<evidence type="ECO:0000313" key="21">
    <source>
        <dbReference type="Proteomes" id="UP000324383"/>
    </source>
</evidence>
<evidence type="ECO:0000256" key="11">
    <source>
        <dbReference type="ARBA" id="ARBA00022842"/>
    </source>
</evidence>
<comment type="catalytic activity">
    <reaction evidence="18 19">
        <text>alpha-ribazole 5'-phosphate + adenosylcob(III)inamide-GDP = adenosylcob(III)alamin 5'-phosphate + GMP + H(+)</text>
        <dbReference type="Rhea" id="RHEA:23560"/>
        <dbReference type="ChEBI" id="CHEBI:15378"/>
        <dbReference type="ChEBI" id="CHEBI:57918"/>
        <dbReference type="ChEBI" id="CHEBI:58115"/>
        <dbReference type="ChEBI" id="CHEBI:60487"/>
        <dbReference type="ChEBI" id="CHEBI:60493"/>
        <dbReference type="EC" id="2.7.8.26"/>
    </reaction>
</comment>
<evidence type="ECO:0000256" key="3">
    <source>
        <dbReference type="ARBA" id="ARBA00004663"/>
    </source>
</evidence>
<proteinExistence type="inferred from homology"/>
<evidence type="ECO:0000256" key="1">
    <source>
        <dbReference type="ARBA" id="ARBA00001946"/>
    </source>
</evidence>
<dbReference type="PANTHER" id="PTHR34148:SF1">
    <property type="entry name" value="ADENOSYLCOBINAMIDE-GDP RIBAZOLETRANSFERASE"/>
    <property type="match status" value="1"/>
</dbReference>
<gene>
    <name evidence="19" type="primary">cobS</name>
    <name evidence="20" type="ORF">FNJ60_09270</name>
</gene>
<evidence type="ECO:0000256" key="15">
    <source>
        <dbReference type="ARBA" id="ARBA00032605"/>
    </source>
</evidence>
<keyword evidence="7 19" id="KW-1003">Cell membrane</keyword>
<feature type="transmembrane region" description="Helical" evidence="19">
    <location>
        <begin position="39"/>
        <end position="67"/>
    </location>
</feature>
<evidence type="ECO:0000256" key="12">
    <source>
        <dbReference type="ARBA" id="ARBA00022989"/>
    </source>
</evidence>
<protein>
    <recommendedName>
        <fullName evidence="6 19">Adenosylcobinamide-GDP ribazoletransferase</fullName>
        <ecNumber evidence="5 19">2.7.8.26</ecNumber>
    </recommendedName>
    <alternativeName>
        <fullName evidence="16 19">Cobalamin synthase</fullName>
    </alternativeName>
    <alternativeName>
        <fullName evidence="15 19">Cobalamin-5'-phosphate synthase</fullName>
    </alternativeName>
</protein>
<dbReference type="GO" id="GO:0008818">
    <property type="term" value="F:cobalamin 5'-phosphate synthase activity"/>
    <property type="evidence" value="ECO:0007669"/>
    <property type="project" value="UniProtKB-UniRule"/>
</dbReference>
<dbReference type="HAMAP" id="MF_00719">
    <property type="entry name" value="CobS"/>
    <property type="match status" value="1"/>
</dbReference>
<dbReference type="PANTHER" id="PTHR34148">
    <property type="entry name" value="ADENOSYLCOBINAMIDE-GDP RIBAZOLETRANSFERASE"/>
    <property type="match status" value="1"/>
</dbReference>
<evidence type="ECO:0000313" key="20">
    <source>
        <dbReference type="EMBL" id="TYK33168.1"/>
    </source>
</evidence>
<evidence type="ECO:0000256" key="14">
    <source>
        <dbReference type="ARBA" id="ARBA00025228"/>
    </source>
</evidence>
<comment type="catalytic activity">
    <reaction evidence="17 19">
        <text>alpha-ribazole + adenosylcob(III)inamide-GDP = adenosylcob(III)alamin + GMP + H(+)</text>
        <dbReference type="Rhea" id="RHEA:16049"/>
        <dbReference type="ChEBI" id="CHEBI:10329"/>
        <dbReference type="ChEBI" id="CHEBI:15378"/>
        <dbReference type="ChEBI" id="CHEBI:18408"/>
        <dbReference type="ChEBI" id="CHEBI:58115"/>
        <dbReference type="ChEBI" id="CHEBI:60487"/>
        <dbReference type="EC" id="2.7.8.26"/>
    </reaction>
</comment>
<feature type="transmembrane region" description="Helical" evidence="19">
    <location>
        <begin position="195"/>
        <end position="214"/>
    </location>
</feature>
<dbReference type="RefSeq" id="WP_148726796.1">
    <property type="nucleotide sequence ID" value="NZ_CP197398.1"/>
</dbReference>
<dbReference type="GO" id="GO:0051073">
    <property type="term" value="F:adenosylcobinamide-GDP ribazoletransferase activity"/>
    <property type="evidence" value="ECO:0007669"/>
    <property type="project" value="UniProtKB-UniRule"/>
</dbReference>
<evidence type="ECO:0000256" key="19">
    <source>
        <dbReference type="HAMAP-Rule" id="MF_00719"/>
    </source>
</evidence>
<evidence type="ECO:0000256" key="2">
    <source>
        <dbReference type="ARBA" id="ARBA00004651"/>
    </source>
</evidence>
<comment type="cofactor">
    <cofactor evidence="1 19">
        <name>Mg(2+)</name>
        <dbReference type="ChEBI" id="CHEBI:18420"/>
    </cofactor>
</comment>
<evidence type="ECO:0000256" key="9">
    <source>
        <dbReference type="ARBA" id="ARBA00022679"/>
    </source>
</evidence>
<dbReference type="InterPro" id="IPR003805">
    <property type="entry name" value="CobS"/>
</dbReference>
<keyword evidence="11 19" id="KW-0460">Magnesium</keyword>
<name>A0A5D3EBH6_9BACE</name>
<keyword evidence="8 19" id="KW-0169">Cobalamin biosynthesis</keyword>
<dbReference type="Pfam" id="PF02654">
    <property type="entry name" value="CobS"/>
    <property type="match status" value="1"/>
</dbReference>
<accession>A0A5D3EBH6</accession>
<reference evidence="20 21" key="1">
    <citation type="submission" date="2019-07" db="EMBL/GenBank/DDBJ databases">
        <title>Draft Genome Sequences of Bacteroides pyogenes Strains Isolated from the Uterus Holstein Dairy Cows with Metritis.</title>
        <authorList>
            <person name="Cunha F."/>
            <person name="Galvao K.N."/>
            <person name="Jeon S.J."/>
            <person name="Jeong K.C."/>
        </authorList>
    </citation>
    <scope>NUCLEOTIDE SEQUENCE [LARGE SCALE GENOMIC DNA]</scope>
    <source>
        <strain evidence="20 21">KG-31</strain>
    </source>
</reference>
<evidence type="ECO:0000256" key="7">
    <source>
        <dbReference type="ARBA" id="ARBA00022475"/>
    </source>
</evidence>
<dbReference type="EMBL" id="VKLW01000019">
    <property type="protein sequence ID" value="TYK33168.1"/>
    <property type="molecule type" value="Genomic_DNA"/>
</dbReference>
<evidence type="ECO:0000256" key="6">
    <source>
        <dbReference type="ARBA" id="ARBA00015850"/>
    </source>
</evidence>
<dbReference type="Proteomes" id="UP000324383">
    <property type="component" value="Unassembled WGS sequence"/>
</dbReference>
<keyword evidence="9 19" id="KW-0808">Transferase</keyword>
<keyword evidence="12 19" id="KW-1133">Transmembrane helix</keyword>
<evidence type="ECO:0000256" key="17">
    <source>
        <dbReference type="ARBA" id="ARBA00048623"/>
    </source>
</evidence>
<evidence type="ECO:0000256" key="10">
    <source>
        <dbReference type="ARBA" id="ARBA00022692"/>
    </source>
</evidence>
<feature type="transmembrane region" description="Helical" evidence="19">
    <location>
        <begin position="109"/>
        <end position="128"/>
    </location>
</feature>
<sequence>MNNILAALTFFTRLPFWKIKQVPQESFKHLVSYWSISGWLTGGIMGLVFWLSVHALPVGAAIMLAFIARLLVTGALHEDGLADFFDGFGGGRDRESILRIMKDSHTGSYGVLGLIVYFLLACNLLTALPASMTPWILLGGDAWSKFTASQLINFLPYARKEEESKNKTVYTRMSIREIALSAAGGVLPLLLLPPLYWVACLLPVLTFSFLVTLFRKKLQGYTGDCCGATFLLCELSFWLGIVFIYYSQI</sequence>
<dbReference type="GO" id="GO:0009236">
    <property type="term" value="P:cobalamin biosynthetic process"/>
    <property type="evidence" value="ECO:0007669"/>
    <property type="project" value="UniProtKB-UniRule"/>
</dbReference>
<evidence type="ECO:0000256" key="18">
    <source>
        <dbReference type="ARBA" id="ARBA00049504"/>
    </source>
</evidence>
<feature type="transmembrane region" description="Helical" evidence="19">
    <location>
        <begin position="226"/>
        <end position="246"/>
    </location>
</feature>
<comment type="pathway">
    <text evidence="3 19">Cofactor biosynthesis; adenosylcobalamin biosynthesis; adenosylcobalamin from cob(II)yrinate a,c-diamide: step 7/7.</text>
</comment>
<evidence type="ECO:0000256" key="5">
    <source>
        <dbReference type="ARBA" id="ARBA00013200"/>
    </source>
</evidence>
<dbReference type="EC" id="2.7.8.26" evidence="5 19"/>
<keyword evidence="21" id="KW-1185">Reference proteome</keyword>
<evidence type="ECO:0000256" key="16">
    <source>
        <dbReference type="ARBA" id="ARBA00032853"/>
    </source>
</evidence>
<comment type="subcellular location">
    <subcellularLocation>
        <location evidence="2 19">Cell membrane</location>
        <topology evidence="2 19">Multi-pass membrane protein</topology>
    </subcellularLocation>
</comment>
<dbReference type="UniPathway" id="UPA00148">
    <property type="reaction ID" value="UER00238"/>
</dbReference>
<evidence type="ECO:0000256" key="4">
    <source>
        <dbReference type="ARBA" id="ARBA00010561"/>
    </source>
</evidence>
<evidence type="ECO:0000256" key="13">
    <source>
        <dbReference type="ARBA" id="ARBA00023136"/>
    </source>
</evidence>
<dbReference type="AlphaFoldDB" id="A0A5D3EBH6"/>
<dbReference type="GO" id="GO:0005886">
    <property type="term" value="C:plasma membrane"/>
    <property type="evidence" value="ECO:0007669"/>
    <property type="project" value="UniProtKB-SubCell"/>
</dbReference>
<comment type="function">
    <text evidence="14 19">Joins adenosylcobinamide-GDP and alpha-ribazole to generate adenosylcobalamin (Ado-cobalamin). Also synthesizes adenosylcobalamin 5'-phosphate from adenosylcobinamide-GDP and alpha-ribazole 5'-phosphate.</text>
</comment>
<comment type="similarity">
    <text evidence="4 19">Belongs to the CobS family.</text>
</comment>
<keyword evidence="13 19" id="KW-0472">Membrane</keyword>